<dbReference type="InterPro" id="IPR036640">
    <property type="entry name" value="ABC1_TM_sf"/>
</dbReference>
<reference evidence="14 15" key="1">
    <citation type="journal article" date="2020" name="ISME J.">
        <title>Comparative genomics reveals insights into cyanobacterial evolution and habitat adaptation.</title>
        <authorList>
            <person name="Chen M.Y."/>
            <person name="Teng W.K."/>
            <person name="Zhao L."/>
            <person name="Hu C.X."/>
            <person name="Zhou Y.K."/>
            <person name="Han B.P."/>
            <person name="Song L.R."/>
            <person name="Shu W.S."/>
        </authorList>
    </citation>
    <scope>NUCLEOTIDE SEQUENCE [LARGE SCALE GENOMIC DNA]</scope>
    <source>
        <strain evidence="14 15">FACHB-248</strain>
    </source>
</reference>
<dbReference type="InterPro" id="IPR003439">
    <property type="entry name" value="ABC_transporter-like_ATP-bd"/>
</dbReference>
<dbReference type="PROSITE" id="PS50893">
    <property type="entry name" value="ABC_TRANSPORTER_2"/>
    <property type="match status" value="1"/>
</dbReference>
<evidence type="ECO:0000256" key="6">
    <source>
        <dbReference type="ARBA" id="ARBA00022840"/>
    </source>
</evidence>
<evidence type="ECO:0000256" key="4">
    <source>
        <dbReference type="ARBA" id="ARBA00022801"/>
    </source>
</evidence>
<feature type="domain" description="Peptidase C39" evidence="13">
    <location>
        <begin position="281"/>
        <end position="405"/>
    </location>
</feature>
<evidence type="ECO:0000259" key="12">
    <source>
        <dbReference type="PROSITE" id="PS50929"/>
    </source>
</evidence>
<dbReference type="InterPro" id="IPR011527">
    <property type="entry name" value="ABC1_TM_dom"/>
</dbReference>
<keyword evidence="5" id="KW-0645">Protease</keyword>
<dbReference type="PROSITE" id="PS50929">
    <property type="entry name" value="ABC_TM1F"/>
    <property type="match status" value="1"/>
</dbReference>
<dbReference type="InterPro" id="IPR000595">
    <property type="entry name" value="cNMP-bd_dom"/>
</dbReference>
<feature type="transmembrane region" description="Helical" evidence="9">
    <location>
        <begin position="440"/>
        <end position="466"/>
    </location>
</feature>
<accession>A0ABR8GZG2</accession>
<dbReference type="SMART" id="SM00100">
    <property type="entry name" value="cNMP"/>
    <property type="match status" value="1"/>
</dbReference>
<keyword evidence="15" id="KW-1185">Reference proteome</keyword>
<dbReference type="RefSeq" id="WP_029636489.1">
    <property type="nucleotide sequence ID" value="NZ_JACJTA010000096.1"/>
</dbReference>
<dbReference type="PANTHER" id="PTHR43394">
    <property type="entry name" value="ATP-DEPENDENT PERMEASE MDL1, MITOCHONDRIAL"/>
    <property type="match status" value="1"/>
</dbReference>
<evidence type="ECO:0000259" key="13">
    <source>
        <dbReference type="PROSITE" id="PS50990"/>
    </source>
</evidence>
<dbReference type="NCBIfam" id="TIGR01846">
    <property type="entry name" value="type_I_sec_HlyB"/>
    <property type="match status" value="1"/>
</dbReference>
<dbReference type="InterPro" id="IPR014710">
    <property type="entry name" value="RmlC-like_jellyroll"/>
</dbReference>
<dbReference type="PROSITE" id="PS50042">
    <property type="entry name" value="CNMP_BINDING_3"/>
    <property type="match status" value="1"/>
</dbReference>
<protein>
    <submittedName>
        <fullName evidence="14">Peptidase domain-containing ABC transporter</fullName>
    </submittedName>
</protein>
<evidence type="ECO:0000256" key="8">
    <source>
        <dbReference type="ARBA" id="ARBA00023136"/>
    </source>
</evidence>
<organism evidence="14 15">
    <name type="scientific">Scytonema hofmannii FACHB-248</name>
    <dbReference type="NCBI Taxonomy" id="1842502"/>
    <lineage>
        <taxon>Bacteria</taxon>
        <taxon>Bacillati</taxon>
        <taxon>Cyanobacteriota</taxon>
        <taxon>Cyanophyceae</taxon>
        <taxon>Nostocales</taxon>
        <taxon>Scytonemataceae</taxon>
        <taxon>Scytonema</taxon>
    </lineage>
</organism>
<feature type="domain" description="Cyclic nucleotide-binding" evidence="10">
    <location>
        <begin position="21"/>
        <end position="120"/>
    </location>
</feature>
<comment type="subcellular location">
    <subcellularLocation>
        <location evidence="1">Cell membrane</location>
        <topology evidence="1">Multi-pass membrane protein</topology>
    </subcellularLocation>
</comment>
<dbReference type="CDD" id="cd00038">
    <property type="entry name" value="CAP_ED"/>
    <property type="match status" value="1"/>
</dbReference>
<dbReference type="Gene3D" id="3.90.70.10">
    <property type="entry name" value="Cysteine proteinases"/>
    <property type="match status" value="1"/>
</dbReference>
<keyword evidence="2 9" id="KW-0812">Transmembrane</keyword>
<keyword evidence="6" id="KW-0067">ATP-binding</keyword>
<keyword evidence="5" id="KW-0788">Thiol protease</keyword>
<name>A0ABR8GZG2_9CYAN</name>
<feature type="transmembrane region" description="Helical" evidence="9">
    <location>
        <begin position="478"/>
        <end position="502"/>
    </location>
</feature>
<evidence type="ECO:0000256" key="7">
    <source>
        <dbReference type="ARBA" id="ARBA00022989"/>
    </source>
</evidence>
<dbReference type="InterPro" id="IPR003593">
    <property type="entry name" value="AAA+_ATPase"/>
</dbReference>
<dbReference type="InterPro" id="IPR010132">
    <property type="entry name" value="ATPase_T1SS_HlyB"/>
</dbReference>
<dbReference type="PROSITE" id="PS00211">
    <property type="entry name" value="ABC_TRANSPORTER_1"/>
    <property type="match status" value="1"/>
</dbReference>
<keyword evidence="3" id="KW-0547">Nucleotide-binding</keyword>
<evidence type="ECO:0000256" key="1">
    <source>
        <dbReference type="ARBA" id="ARBA00004651"/>
    </source>
</evidence>
<dbReference type="Gene3D" id="2.60.120.10">
    <property type="entry name" value="Jelly Rolls"/>
    <property type="match status" value="1"/>
</dbReference>
<feature type="transmembrane region" description="Helical" evidence="9">
    <location>
        <begin position="551"/>
        <end position="576"/>
    </location>
</feature>
<evidence type="ECO:0000313" key="15">
    <source>
        <dbReference type="Proteomes" id="UP000660380"/>
    </source>
</evidence>
<dbReference type="CDD" id="cd02259">
    <property type="entry name" value="Peptidase_C39_like"/>
    <property type="match status" value="1"/>
</dbReference>
<evidence type="ECO:0000256" key="9">
    <source>
        <dbReference type="SAM" id="Phobius"/>
    </source>
</evidence>
<dbReference type="Pfam" id="PF00005">
    <property type="entry name" value="ABC_tran"/>
    <property type="match status" value="1"/>
</dbReference>
<dbReference type="Pfam" id="PF00027">
    <property type="entry name" value="cNMP_binding"/>
    <property type="match status" value="1"/>
</dbReference>
<dbReference type="InterPro" id="IPR018490">
    <property type="entry name" value="cNMP-bd_dom_sf"/>
</dbReference>
<dbReference type="PROSITE" id="PS50990">
    <property type="entry name" value="PEPTIDASE_C39"/>
    <property type="match status" value="1"/>
</dbReference>
<evidence type="ECO:0000256" key="3">
    <source>
        <dbReference type="ARBA" id="ARBA00022741"/>
    </source>
</evidence>
<dbReference type="InterPro" id="IPR005074">
    <property type="entry name" value="Peptidase_C39"/>
</dbReference>
<dbReference type="InterPro" id="IPR039421">
    <property type="entry name" value="Type_1_exporter"/>
</dbReference>
<evidence type="ECO:0000256" key="5">
    <source>
        <dbReference type="ARBA" id="ARBA00022807"/>
    </source>
</evidence>
<evidence type="ECO:0000259" key="11">
    <source>
        <dbReference type="PROSITE" id="PS50893"/>
    </source>
</evidence>
<dbReference type="EMBL" id="JACJTA010000096">
    <property type="protein sequence ID" value="MBD2608487.1"/>
    <property type="molecule type" value="Genomic_DNA"/>
</dbReference>
<gene>
    <name evidence="14" type="ORF">H6G81_29195</name>
</gene>
<dbReference type="SUPFAM" id="SSF51206">
    <property type="entry name" value="cAMP-binding domain-like"/>
    <property type="match status" value="1"/>
</dbReference>
<dbReference type="Gene3D" id="1.20.1560.10">
    <property type="entry name" value="ABC transporter type 1, transmembrane domain"/>
    <property type="match status" value="1"/>
</dbReference>
<dbReference type="InterPro" id="IPR027417">
    <property type="entry name" value="P-loop_NTPase"/>
</dbReference>
<dbReference type="SUPFAM" id="SSF90123">
    <property type="entry name" value="ABC transporter transmembrane region"/>
    <property type="match status" value="1"/>
</dbReference>
<sequence>MSVATDYFADFIAKLEGCDQLPSEELTDLLKNTHPTRYRVGQRILGKERIPDRITIIYEGKVRLLAHDPGTQVPTTLKFLESGEVLGEIGILRQVACEIAIASSEVTCLTLDSGKYLQLLSRYPAFAEVRKSRCHLVEIFDVLSDQKEVQANTGVNLKELAQNALLRAKVHYLPPGKTLSSQLDSKRVWFVSGGGTVKNVSPGSPIELLNCEKLEVVGKIAARLIGLRESDLFHNYQQYQIQDHQLEKLDEIEIPYASEEEAVTNYIFEDKQQKRKYPFVHGKGELNSAIACFQMVSKHLKTPFRREIINRILNENNKRSPTVSFQVCAYLAELLGLKAQLIDVSLSLSSITRIPAPALIRYENSFAVLYEASEKVIVLGIPSEGIQRFKPKELLAQLEVEESNSQPRLRVLLLNATKSTPQKRFGLEWFIPYLSRYRRILIEVFCASFFVQLAALANPLIIQIIIDQVIVQNSVNTLHIFGTLLLVVGLFEVVLTTLRTYLFVDTTNRIDMGLGSEIIDHLLRLPLSYYQRRPVGELSTRINELENIRKFLTGTALTVGLDALFSVIYIIVMLFYSWQLTLVGLATIPVFIILTAITSPIVRKQLREKAERNAETQSYLVEIISGIQTVKAQNIELRSRFSWQERYANYVSTGFKTVITSTLANSTSNFLNKLSSLLVLWMGAYLVVQGELTLGELIAFRIISSYVTSPILRLAQLWQSFQETALSLERLSDIVDTPQEAEQDRNNIPLPAISGAVRYENVYFRFKSDGPLQLCNVSLDFNSGEFIGIVGQSGAGKSTLTKLLIRLYEQESGRILIDGYDISKVELYSLRRQVGFVPQDTLLFEGTIQDNIALTNPDATTEEIIEAAKIAAAHDFIMDLPNGYNTKVGERGGSLSGGQRQRIAIARSVLQRPKLLVLDEATSALDYVTERQVCLNLAKAFKNSTVFFITHRLNTVKHADTIVVMDAGRVVEQGTHHELIAIEGHYFYLYNQQEMNL</sequence>
<keyword evidence="4" id="KW-0378">Hydrolase</keyword>
<dbReference type="InterPro" id="IPR017871">
    <property type="entry name" value="ABC_transporter-like_CS"/>
</dbReference>
<dbReference type="Pfam" id="PF00664">
    <property type="entry name" value="ABC_membrane"/>
    <property type="match status" value="1"/>
</dbReference>
<evidence type="ECO:0000259" key="10">
    <source>
        <dbReference type="PROSITE" id="PS50042"/>
    </source>
</evidence>
<dbReference type="Proteomes" id="UP000660380">
    <property type="component" value="Unassembled WGS sequence"/>
</dbReference>
<evidence type="ECO:0000256" key="2">
    <source>
        <dbReference type="ARBA" id="ARBA00022692"/>
    </source>
</evidence>
<dbReference type="SUPFAM" id="SSF52540">
    <property type="entry name" value="P-loop containing nucleoside triphosphate hydrolases"/>
    <property type="match status" value="1"/>
</dbReference>
<keyword evidence="7 9" id="KW-1133">Transmembrane helix</keyword>
<evidence type="ECO:0000313" key="14">
    <source>
        <dbReference type="EMBL" id="MBD2608487.1"/>
    </source>
</evidence>
<feature type="transmembrane region" description="Helical" evidence="9">
    <location>
        <begin position="582"/>
        <end position="602"/>
    </location>
</feature>
<dbReference type="CDD" id="cd18782">
    <property type="entry name" value="ABC_6TM_PrtD_LapB_HlyB_like"/>
    <property type="match status" value="1"/>
</dbReference>
<comment type="caution">
    <text evidence="14">The sequence shown here is derived from an EMBL/GenBank/DDBJ whole genome shotgun (WGS) entry which is preliminary data.</text>
</comment>
<proteinExistence type="predicted"/>
<dbReference type="Gene3D" id="3.40.50.300">
    <property type="entry name" value="P-loop containing nucleotide triphosphate hydrolases"/>
    <property type="match status" value="1"/>
</dbReference>
<keyword evidence="8 9" id="KW-0472">Membrane</keyword>
<dbReference type="SMART" id="SM00382">
    <property type="entry name" value="AAA"/>
    <property type="match status" value="1"/>
</dbReference>
<feature type="domain" description="ABC transmembrane type-1" evidence="12">
    <location>
        <begin position="444"/>
        <end position="723"/>
    </location>
</feature>
<feature type="domain" description="ABC transporter" evidence="11">
    <location>
        <begin position="757"/>
        <end position="992"/>
    </location>
</feature>
<dbReference type="PANTHER" id="PTHR43394:SF1">
    <property type="entry name" value="ATP-BINDING CASSETTE SUB-FAMILY B MEMBER 10, MITOCHONDRIAL"/>
    <property type="match status" value="1"/>
</dbReference>